<keyword evidence="4 8" id="KW-0812">Transmembrane</keyword>
<dbReference type="PANTHER" id="PTHR10981:SF0">
    <property type="entry name" value="BATTENIN"/>
    <property type="match status" value="1"/>
</dbReference>
<feature type="transmembrane region" description="Helical" evidence="8">
    <location>
        <begin position="130"/>
        <end position="153"/>
    </location>
</feature>
<dbReference type="OrthoDB" id="5965864at2759"/>
<dbReference type="SUPFAM" id="SSF103473">
    <property type="entry name" value="MFS general substrate transporter"/>
    <property type="match status" value="1"/>
</dbReference>
<dbReference type="PANTHER" id="PTHR10981">
    <property type="entry name" value="BATTENIN"/>
    <property type="match status" value="1"/>
</dbReference>
<comment type="caution">
    <text evidence="9">The sequence shown here is derived from an EMBL/GenBank/DDBJ whole genome shotgun (WGS) entry which is preliminary data.</text>
</comment>
<feature type="transmembrane region" description="Helical" evidence="8">
    <location>
        <begin position="353"/>
        <end position="373"/>
    </location>
</feature>
<protein>
    <recommendedName>
        <fullName evidence="8">Protein BTN</fullName>
    </recommendedName>
</protein>
<evidence type="ECO:0000313" key="9">
    <source>
        <dbReference type="EMBL" id="KAH7021296.1"/>
    </source>
</evidence>
<dbReference type="GO" id="GO:0006865">
    <property type="term" value="P:amino acid transport"/>
    <property type="evidence" value="ECO:0007669"/>
    <property type="project" value="UniProtKB-KW"/>
</dbReference>
<dbReference type="GO" id="GO:0012505">
    <property type="term" value="C:endomembrane system"/>
    <property type="evidence" value="ECO:0007669"/>
    <property type="project" value="UniProtKB-SubCell"/>
</dbReference>
<keyword evidence="7 8" id="KW-0472">Membrane</keyword>
<dbReference type="GO" id="GO:0051453">
    <property type="term" value="P:regulation of intracellular pH"/>
    <property type="evidence" value="ECO:0007669"/>
    <property type="project" value="TreeGrafter"/>
</dbReference>
<evidence type="ECO:0000313" key="10">
    <source>
        <dbReference type="Proteomes" id="UP000756346"/>
    </source>
</evidence>
<feature type="transmembrane region" description="Helical" evidence="8">
    <location>
        <begin position="99"/>
        <end position="118"/>
    </location>
</feature>
<feature type="transmembrane region" description="Helical" evidence="8">
    <location>
        <begin position="379"/>
        <end position="398"/>
    </location>
</feature>
<keyword evidence="3" id="KW-0813">Transport</keyword>
<dbReference type="PIRSF" id="PIRSF015974">
    <property type="entry name" value="CLN3_BTN1"/>
    <property type="match status" value="1"/>
</dbReference>
<evidence type="ECO:0000256" key="8">
    <source>
        <dbReference type="RuleBase" id="RU361113"/>
    </source>
</evidence>
<dbReference type="PRINTS" id="PR01315">
    <property type="entry name" value="BATTENIN"/>
</dbReference>
<organism evidence="9 10">
    <name type="scientific">Microdochium trichocladiopsis</name>
    <dbReference type="NCBI Taxonomy" id="1682393"/>
    <lineage>
        <taxon>Eukaryota</taxon>
        <taxon>Fungi</taxon>
        <taxon>Dikarya</taxon>
        <taxon>Ascomycota</taxon>
        <taxon>Pezizomycotina</taxon>
        <taxon>Sordariomycetes</taxon>
        <taxon>Xylariomycetidae</taxon>
        <taxon>Xylariales</taxon>
        <taxon>Microdochiaceae</taxon>
        <taxon>Microdochium</taxon>
    </lineage>
</organism>
<evidence type="ECO:0000256" key="7">
    <source>
        <dbReference type="ARBA" id="ARBA00023136"/>
    </source>
</evidence>
<evidence type="ECO:0000256" key="2">
    <source>
        <dbReference type="ARBA" id="ARBA00007467"/>
    </source>
</evidence>
<keyword evidence="5" id="KW-0029">Amino-acid transport</keyword>
<keyword evidence="8" id="KW-0926">Vacuole</keyword>
<sequence length="466" mass="50130">MSRSPAASGFLPMPGSPSSSWAAYRARLSSIFAGSDPAVLVAFWLFGLINNVLYVIILSAAQDLVGSDVPKGAVLLADVMPSFFTKLVAPYFIHRVPYWVRILVFVAGSSLGMCVIALTPPDKSVAAKMFGIVFASLSSGAGELSFLGLTHYYGHMSLAAWGSGTGAAGLVGAGLYVMLTGWIGFSVRNSLLASAFLPVIMLVSFFVILPKGPLRQSTNGKGYNAVPDRDIDQLEQDDLEDIPPSDAASSLLAPGPAVASSALGGSQVQSSTSSFASKLRRAKALFFPYMLPLLLVYVAEYTINQGVAPVLLFPLDSSPFTEYREFYPMYGFLYQIGVFISRTSIAFVRVRHLYLPSFLQVANLVLLFCHALFDFLPTVYVVFIVVFWEGLLGGAVYVNTFAEIMENVPVSEREFSLGATSVSDSGGICIAGFIGIAIEGWLCQWQVNNGRDWCKRIGVANAAKSR</sequence>
<accession>A0A9P9BKJ9</accession>
<gene>
    <name evidence="9" type="ORF">B0I36DRAFT_353968</name>
</gene>
<evidence type="ECO:0000256" key="6">
    <source>
        <dbReference type="ARBA" id="ARBA00022989"/>
    </source>
</evidence>
<dbReference type="AlphaFoldDB" id="A0A9P9BKJ9"/>
<feature type="transmembrane region" description="Helical" evidence="8">
    <location>
        <begin position="191"/>
        <end position="209"/>
    </location>
</feature>
<name>A0A9P9BKJ9_9PEZI</name>
<keyword evidence="6 8" id="KW-1133">Transmembrane helix</keyword>
<dbReference type="InterPro" id="IPR003492">
    <property type="entry name" value="Battenin_disease_Cln3"/>
</dbReference>
<evidence type="ECO:0000256" key="5">
    <source>
        <dbReference type="ARBA" id="ARBA00022970"/>
    </source>
</evidence>
<feature type="transmembrane region" description="Helical" evidence="8">
    <location>
        <begin position="327"/>
        <end position="348"/>
    </location>
</feature>
<evidence type="ECO:0000256" key="4">
    <source>
        <dbReference type="ARBA" id="ARBA00022692"/>
    </source>
</evidence>
<feature type="transmembrane region" description="Helical" evidence="8">
    <location>
        <begin position="286"/>
        <end position="307"/>
    </location>
</feature>
<proteinExistence type="inferred from homology"/>
<keyword evidence="10" id="KW-1185">Reference proteome</keyword>
<feature type="transmembrane region" description="Helical" evidence="8">
    <location>
        <begin position="159"/>
        <end position="179"/>
    </location>
</feature>
<comment type="similarity">
    <text evidence="2 8">Belongs to the battenin family.</text>
</comment>
<reference evidence="9" key="1">
    <citation type="journal article" date="2021" name="Nat. Commun.">
        <title>Genetic determinants of endophytism in the Arabidopsis root mycobiome.</title>
        <authorList>
            <person name="Mesny F."/>
            <person name="Miyauchi S."/>
            <person name="Thiergart T."/>
            <person name="Pickel B."/>
            <person name="Atanasova L."/>
            <person name="Karlsson M."/>
            <person name="Huettel B."/>
            <person name="Barry K.W."/>
            <person name="Haridas S."/>
            <person name="Chen C."/>
            <person name="Bauer D."/>
            <person name="Andreopoulos W."/>
            <person name="Pangilinan J."/>
            <person name="LaButti K."/>
            <person name="Riley R."/>
            <person name="Lipzen A."/>
            <person name="Clum A."/>
            <person name="Drula E."/>
            <person name="Henrissat B."/>
            <person name="Kohler A."/>
            <person name="Grigoriev I.V."/>
            <person name="Martin F.M."/>
            <person name="Hacquard S."/>
        </authorList>
    </citation>
    <scope>NUCLEOTIDE SEQUENCE</scope>
    <source>
        <strain evidence="9">MPI-CAGE-CH-0230</strain>
    </source>
</reference>
<dbReference type="Pfam" id="PF02487">
    <property type="entry name" value="CLN3"/>
    <property type="match status" value="1"/>
</dbReference>
<dbReference type="Gene3D" id="1.20.1250.20">
    <property type="entry name" value="MFS general substrate transporter like domains"/>
    <property type="match status" value="1"/>
</dbReference>
<dbReference type="InterPro" id="IPR036259">
    <property type="entry name" value="MFS_trans_sf"/>
</dbReference>
<dbReference type="InterPro" id="IPR018460">
    <property type="entry name" value="Battenin_disease_Cln3_subgr"/>
</dbReference>
<feature type="transmembrane region" description="Helical" evidence="8">
    <location>
        <begin position="38"/>
        <end position="61"/>
    </location>
</feature>
<comment type="subcellular location">
    <subcellularLocation>
        <location evidence="1">Endomembrane system</location>
        <topology evidence="1">Multi-pass membrane protein</topology>
    </subcellularLocation>
    <subcellularLocation>
        <location evidence="8">Vacuole membrane</location>
        <topology evidence="8">Multi-pass membrane protein</topology>
    </subcellularLocation>
</comment>
<dbReference type="Proteomes" id="UP000756346">
    <property type="component" value="Unassembled WGS sequence"/>
</dbReference>
<dbReference type="EMBL" id="JAGTJQ010000010">
    <property type="protein sequence ID" value="KAH7021296.1"/>
    <property type="molecule type" value="Genomic_DNA"/>
</dbReference>
<evidence type="ECO:0000256" key="1">
    <source>
        <dbReference type="ARBA" id="ARBA00004127"/>
    </source>
</evidence>
<dbReference type="GeneID" id="70186800"/>
<evidence type="ECO:0000256" key="3">
    <source>
        <dbReference type="ARBA" id="ARBA00022448"/>
    </source>
</evidence>
<dbReference type="GO" id="GO:0005774">
    <property type="term" value="C:vacuolar membrane"/>
    <property type="evidence" value="ECO:0007669"/>
    <property type="project" value="UniProtKB-SubCell"/>
</dbReference>
<dbReference type="RefSeq" id="XP_046007497.1">
    <property type="nucleotide sequence ID" value="XM_046157254.1"/>
</dbReference>